<evidence type="ECO:0000256" key="5">
    <source>
        <dbReference type="RuleBase" id="RU362076"/>
    </source>
</evidence>
<dbReference type="RefSeq" id="WP_345195434.1">
    <property type="nucleotide sequence ID" value="NZ_BAABFL010000135.1"/>
</dbReference>
<feature type="region of interest" description="Disordered" evidence="6">
    <location>
        <begin position="1"/>
        <end position="24"/>
    </location>
</feature>
<evidence type="ECO:0000256" key="6">
    <source>
        <dbReference type="SAM" id="MobiDB-lite"/>
    </source>
</evidence>
<dbReference type="Gene3D" id="2.30.30.910">
    <property type="match status" value="1"/>
</dbReference>
<evidence type="ECO:0000259" key="7">
    <source>
        <dbReference type="Pfam" id="PF13860"/>
    </source>
</evidence>
<dbReference type="Pfam" id="PF13861">
    <property type="entry name" value="FLgD_tudor"/>
    <property type="match status" value="1"/>
</dbReference>
<dbReference type="Pfam" id="PF03963">
    <property type="entry name" value="FlgD"/>
    <property type="match status" value="1"/>
</dbReference>
<evidence type="ECO:0000256" key="4">
    <source>
        <dbReference type="ARBA" id="ARBA00024746"/>
    </source>
</evidence>
<accession>A0ABP8V289</accession>
<dbReference type="InterPro" id="IPR025963">
    <property type="entry name" value="FLgD_Tudor"/>
</dbReference>
<evidence type="ECO:0000313" key="9">
    <source>
        <dbReference type="EMBL" id="GAA4649553.1"/>
    </source>
</evidence>
<proteinExistence type="inferred from homology"/>
<evidence type="ECO:0000259" key="8">
    <source>
        <dbReference type="Pfam" id="PF13861"/>
    </source>
</evidence>
<reference evidence="10" key="1">
    <citation type="journal article" date="2019" name="Int. J. Syst. Evol. Microbiol.">
        <title>The Global Catalogue of Microorganisms (GCM) 10K type strain sequencing project: providing services to taxonomists for standard genome sequencing and annotation.</title>
        <authorList>
            <consortium name="The Broad Institute Genomics Platform"/>
            <consortium name="The Broad Institute Genome Sequencing Center for Infectious Disease"/>
            <person name="Wu L."/>
            <person name="Ma J."/>
        </authorList>
    </citation>
    <scope>NUCLEOTIDE SEQUENCE [LARGE SCALE GENOMIC DNA]</scope>
    <source>
        <strain evidence="10">JCM 17805</strain>
    </source>
</reference>
<dbReference type="EMBL" id="BAABFL010000135">
    <property type="protein sequence ID" value="GAA4649553.1"/>
    <property type="molecule type" value="Genomic_DNA"/>
</dbReference>
<evidence type="ECO:0000313" key="10">
    <source>
        <dbReference type="Proteomes" id="UP001500604"/>
    </source>
</evidence>
<evidence type="ECO:0000256" key="2">
    <source>
        <dbReference type="ARBA" id="ARBA00016013"/>
    </source>
</evidence>
<name>A0ABP8V289_9GAMM</name>
<keyword evidence="9" id="KW-0966">Cell projection</keyword>
<dbReference type="Gene3D" id="2.60.40.4070">
    <property type="match status" value="1"/>
</dbReference>
<keyword evidence="10" id="KW-1185">Reference proteome</keyword>
<dbReference type="Proteomes" id="UP001500604">
    <property type="component" value="Unassembled WGS sequence"/>
</dbReference>
<comment type="function">
    <text evidence="4 5">Required for flagellar hook formation. May act as a scaffolding protein.</text>
</comment>
<organism evidence="9 10">
    <name type="scientific">Kistimonas scapharcae</name>
    <dbReference type="NCBI Taxonomy" id="1036133"/>
    <lineage>
        <taxon>Bacteria</taxon>
        <taxon>Pseudomonadati</taxon>
        <taxon>Pseudomonadota</taxon>
        <taxon>Gammaproteobacteria</taxon>
        <taxon>Oceanospirillales</taxon>
        <taxon>Endozoicomonadaceae</taxon>
        <taxon>Kistimonas</taxon>
    </lineage>
</organism>
<evidence type="ECO:0000256" key="1">
    <source>
        <dbReference type="ARBA" id="ARBA00010577"/>
    </source>
</evidence>
<sequence length="219" mass="22679">MALNIPGLSGSSSTSGATGAGAVTGTNQMGQEEFLEMLLAEINNQDPLNPQSSSEFVGQLAQITSVENLNSLNSQITGLVSSLQYSQAMQATDLVGKTVTVPMNIMELDNTGTMSGEVQVPVNTDRLQVFVQDANGQVVSSMDFGPQYSGTVPFTTDDLAKGIYSISAVATYGVDNETVPVALSTKVDSVVIPGGGKEIELNLAGIGAMPVSQVSRIGQ</sequence>
<protein>
    <recommendedName>
        <fullName evidence="2 5">Basal-body rod modification protein FlgD</fullName>
    </recommendedName>
</protein>
<dbReference type="InterPro" id="IPR005648">
    <property type="entry name" value="FlgD"/>
</dbReference>
<feature type="domain" description="FlgD Tudor-like" evidence="8">
    <location>
        <begin position="86"/>
        <end position="214"/>
    </location>
</feature>
<keyword evidence="3 5" id="KW-1005">Bacterial flagellum biogenesis</keyword>
<feature type="compositionally biased region" description="Low complexity" evidence="6">
    <location>
        <begin position="9"/>
        <end position="24"/>
    </location>
</feature>
<keyword evidence="9" id="KW-0969">Cilium</keyword>
<feature type="domain" description="FlgD/Vpr Ig-like" evidence="7">
    <location>
        <begin position="110"/>
        <end position="172"/>
    </location>
</feature>
<dbReference type="Pfam" id="PF13860">
    <property type="entry name" value="FlgD_ig"/>
    <property type="match status" value="1"/>
</dbReference>
<evidence type="ECO:0000256" key="3">
    <source>
        <dbReference type="ARBA" id="ARBA00022795"/>
    </source>
</evidence>
<comment type="caution">
    <text evidence="9">The sequence shown here is derived from an EMBL/GenBank/DDBJ whole genome shotgun (WGS) entry which is preliminary data.</text>
</comment>
<comment type="similarity">
    <text evidence="1 5">Belongs to the FlgD family.</text>
</comment>
<dbReference type="InterPro" id="IPR025965">
    <property type="entry name" value="FlgD/Vpr_Ig-like"/>
</dbReference>
<keyword evidence="9" id="KW-0282">Flagellum</keyword>
<gene>
    <name evidence="9" type="primary">flgD_1</name>
    <name evidence="9" type="ORF">GCM10023116_18270</name>
</gene>